<sequence length="358" mass="40857">MKEIKTRYSYAGSSSLPLGKKLSCKSLNIGDGGNQDPMTGRRMSSARDRLSRDPPNGFFTMYEMKLLTGLRFPLSLSYSRFLGHAVSPLAQFLCRMVTIIMGLMVFYRECGVRLTVNHLSKMCSFISDFQGCILCRGFFEKWGRLKELPNFPYLGEEEILKTLNFSDTKSLQGELCHISQYVLEKKLFKVVLSIHARRSHAVQLKKSKKVHEEKAISLEAVKKFKKSSAHHREIQNYVEEAYNKLFDAEGRGLECRCLEEGFVHGFLKGARLVQYYDDVESELRKAFSSDDEDIEIIPWPWVNLVDQANSELISRTSSKMGSRARFSPVELSEIMVIDFSINGYDLNFLQSVKPCISG</sequence>
<evidence type="ECO:0000256" key="1">
    <source>
        <dbReference type="SAM" id="MobiDB-lite"/>
    </source>
</evidence>
<evidence type="ECO:0000313" key="3">
    <source>
        <dbReference type="Proteomes" id="UP000775213"/>
    </source>
</evidence>
<keyword evidence="3" id="KW-1185">Reference proteome</keyword>
<dbReference type="EMBL" id="JAGFBR010000011">
    <property type="protein sequence ID" value="KAH0458723.1"/>
    <property type="molecule type" value="Genomic_DNA"/>
</dbReference>
<protein>
    <submittedName>
        <fullName evidence="2">Uncharacterized protein</fullName>
    </submittedName>
</protein>
<feature type="region of interest" description="Disordered" evidence="1">
    <location>
        <begin position="27"/>
        <end position="49"/>
    </location>
</feature>
<comment type="caution">
    <text evidence="2">The sequence shown here is derived from an EMBL/GenBank/DDBJ whole genome shotgun (WGS) entry which is preliminary data.</text>
</comment>
<evidence type="ECO:0000313" key="2">
    <source>
        <dbReference type="EMBL" id="KAH0458723.1"/>
    </source>
</evidence>
<proteinExistence type="predicted"/>
<dbReference type="Proteomes" id="UP000775213">
    <property type="component" value="Unassembled WGS sequence"/>
</dbReference>
<name>A0AAV7GSG5_DENCH</name>
<accession>A0AAV7GSG5</accession>
<gene>
    <name evidence="2" type="ORF">IEQ34_011537</name>
</gene>
<dbReference type="AlphaFoldDB" id="A0AAV7GSG5"/>
<organism evidence="2 3">
    <name type="scientific">Dendrobium chrysotoxum</name>
    <name type="common">Orchid</name>
    <dbReference type="NCBI Taxonomy" id="161865"/>
    <lineage>
        <taxon>Eukaryota</taxon>
        <taxon>Viridiplantae</taxon>
        <taxon>Streptophyta</taxon>
        <taxon>Embryophyta</taxon>
        <taxon>Tracheophyta</taxon>
        <taxon>Spermatophyta</taxon>
        <taxon>Magnoliopsida</taxon>
        <taxon>Liliopsida</taxon>
        <taxon>Asparagales</taxon>
        <taxon>Orchidaceae</taxon>
        <taxon>Epidendroideae</taxon>
        <taxon>Malaxideae</taxon>
        <taxon>Dendrobiinae</taxon>
        <taxon>Dendrobium</taxon>
    </lineage>
</organism>
<reference evidence="2 3" key="1">
    <citation type="journal article" date="2021" name="Hortic Res">
        <title>Chromosome-scale assembly of the Dendrobium chrysotoxum genome enhances the understanding of orchid evolution.</title>
        <authorList>
            <person name="Zhang Y."/>
            <person name="Zhang G.Q."/>
            <person name="Zhang D."/>
            <person name="Liu X.D."/>
            <person name="Xu X.Y."/>
            <person name="Sun W.H."/>
            <person name="Yu X."/>
            <person name="Zhu X."/>
            <person name="Wang Z.W."/>
            <person name="Zhao X."/>
            <person name="Zhong W.Y."/>
            <person name="Chen H."/>
            <person name="Yin W.L."/>
            <person name="Huang T."/>
            <person name="Niu S.C."/>
            <person name="Liu Z.J."/>
        </authorList>
    </citation>
    <scope>NUCLEOTIDE SEQUENCE [LARGE SCALE GENOMIC DNA]</scope>
    <source>
        <strain evidence="2">Lindl</strain>
    </source>
</reference>